<feature type="non-terminal residue" evidence="1">
    <location>
        <position position="71"/>
    </location>
</feature>
<organism evidence="1 2">
    <name type="scientific">Trifolium medium</name>
    <dbReference type="NCBI Taxonomy" id="97028"/>
    <lineage>
        <taxon>Eukaryota</taxon>
        <taxon>Viridiplantae</taxon>
        <taxon>Streptophyta</taxon>
        <taxon>Embryophyta</taxon>
        <taxon>Tracheophyta</taxon>
        <taxon>Spermatophyta</taxon>
        <taxon>Magnoliopsida</taxon>
        <taxon>eudicotyledons</taxon>
        <taxon>Gunneridae</taxon>
        <taxon>Pentapetalae</taxon>
        <taxon>rosids</taxon>
        <taxon>fabids</taxon>
        <taxon>Fabales</taxon>
        <taxon>Fabaceae</taxon>
        <taxon>Papilionoideae</taxon>
        <taxon>50 kb inversion clade</taxon>
        <taxon>NPAAA clade</taxon>
        <taxon>Hologalegina</taxon>
        <taxon>IRL clade</taxon>
        <taxon>Trifolieae</taxon>
        <taxon>Trifolium</taxon>
    </lineage>
</organism>
<evidence type="ECO:0000313" key="1">
    <source>
        <dbReference type="EMBL" id="MCI69227.1"/>
    </source>
</evidence>
<protein>
    <submittedName>
        <fullName evidence="1">Uncharacterized protein</fullName>
    </submittedName>
</protein>
<dbReference type="Proteomes" id="UP000265520">
    <property type="component" value="Unassembled WGS sequence"/>
</dbReference>
<reference evidence="1 2" key="1">
    <citation type="journal article" date="2018" name="Front. Plant Sci.">
        <title>Red Clover (Trifolium pratense) and Zigzag Clover (T. medium) - A Picture of Genomic Similarities and Differences.</title>
        <authorList>
            <person name="Dluhosova J."/>
            <person name="Istvanek J."/>
            <person name="Nedelnik J."/>
            <person name="Repkova J."/>
        </authorList>
    </citation>
    <scope>NUCLEOTIDE SEQUENCE [LARGE SCALE GENOMIC DNA]</scope>
    <source>
        <strain evidence="2">cv. 10/8</strain>
        <tissue evidence="1">Leaf</tissue>
    </source>
</reference>
<keyword evidence="2" id="KW-1185">Reference proteome</keyword>
<name>A0A392U8S0_9FABA</name>
<dbReference type="EMBL" id="LXQA010751645">
    <property type="protein sequence ID" value="MCI69227.1"/>
    <property type="molecule type" value="Genomic_DNA"/>
</dbReference>
<proteinExistence type="predicted"/>
<dbReference type="AlphaFoldDB" id="A0A392U8S0"/>
<accession>A0A392U8S0</accession>
<evidence type="ECO:0000313" key="2">
    <source>
        <dbReference type="Proteomes" id="UP000265520"/>
    </source>
</evidence>
<sequence length="71" mass="7478">MGHKASKFAPGAIEFAPGTAMKHPNFHTGSGNFVPGEVFLASGEFSRTTPCFYLRSFASGAISAPQANFPE</sequence>
<comment type="caution">
    <text evidence="1">The sequence shown here is derived from an EMBL/GenBank/DDBJ whole genome shotgun (WGS) entry which is preliminary data.</text>
</comment>